<name>A0AAX0S3R6_9BACI</name>
<dbReference type="InterPro" id="IPR020904">
    <property type="entry name" value="Sc_DH/Rdtase_CS"/>
</dbReference>
<comment type="caution">
    <text evidence="6">The sequence shown here is derived from an EMBL/GenBank/DDBJ whole genome shotgun (WGS) entry which is preliminary data.</text>
</comment>
<evidence type="ECO:0000256" key="1">
    <source>
        <dbReference type="ARBA" id="ARBA00004496"/>
    </source>
</evidence>
<dbReference type="NCBIfam" id="NF005381">
    <property type="entry name" value="PRK06924.1"/>
    <property type="match status" value="1"/>
</dbReference>
<dbReference type="PRINTS" id="PR00081">
    <property type="entry name" value="GDHRDH"/>
</dbReference>
<dbReference type="GO" id="GO:0005737">
    <property type="term" value="C:cytoplasm"/>
    <property type="evidence" value="ECO:0007669"/>
    <property type="project" value="UniProtKB-SubCell"/>
</dbReference>
<dbReference type="PANTHER" id="PTHR44085:SF2">
    <property type="entry name" value="SEPIAPTERIN REDUCTASE"/>
    <property type="match status" value="1"/>
</dbReference>
<dbReference type="GO" id="GO:0006729">
    <property type="term" value="P:tetrahydrobiopterin biosynthetic process"/>
    <property type="evidence" value="ECO:0007669"/>
    <property type="project" value="TreeGrafter"/>
</dbReference>
<dbReference type="GO" id="GO:0004757">
    <property type="term" value="F:sepiapterin reductase (NADP+) activity"/>
    <property type="evidence" value="ECO:0007669"/>
    <property type="project" value="TreeGrafter"/>
</dbReference>
<dbReference type="Gene3D" id="3.40.50.720">
    <property type="entry name" value="NAD(P)-binding Rossmann-like Domain"/>
    <property type="match status" value="1"/>
</dbReference>
<evidence type="ECO:0000256" key="4">
    <source>
        <dbReference type="ARBA" id="ARBA00022857"/>
    </source>
</evidence>
<evidence type="ECO:0000313" key="7">
    <source>
        <dbReference type="Proteomes" id="UP000220106"/>
    </source>
</evidence>
<dbReference type="InterPro" id="IPR051721">
    <property type="entry name" value="Biopterin_syn/organic_redct"/>
</dbReference>
<dbReference type="Proteomes" id="UP000220106">
    <property type="component" value="Unassembled WGS sequence"/>
</dbReference>
<dbReference type="SUPFAM" id="SSF51735">
    <property type="entry name" value="NAD(P)-binding Rossmann-fold domains"/>
    <property type="match status" value="1"/>
</dbReference>
<dbReference type="EMBL" id="NUEQ01000025">
    <property type="protein sequence ID" value="PEJ32352.1"/>
    <property type="molecule type" value="Genomic_DNA"/>
</dbReference>
<comment type="similarity">
    <text evidence="2">Belongs to the short-chain dehydrogenases/reductases (SDR) family.</text>
</comment>
<dbReference type="PROSITE" id="PS00061">
    <property type="entry name" value="ADH_SHORT"/>
    <property type="match status" value="1"/>
</dbReference>
<keyword evidence="3" id="KW-0963">Cytoplasm</keyword>
<dbReference type="InterPro" id="IPR036291">
    <property type="entry name" value="NAD(P)-bd_dom_sf"/>
</dbReference>
<evidence type="ECO:0000256" key="3">
    <source>
        <dbReference type="ARBA" id="ARBA00022490"/>
    </source>
</evidence>
<keyword evidence="5" id="KW-0560">Oxidoreductase</keyword>
<protein>
    <submittedName>
        <fullName evidence="6">Short-chain dehydrogenase</fullName>
    </submittedName>
</protein>
<gene>
    <name evidence="6" type="ORF">CN689_14600</name>
</gene>
<comment type="subcellular location">
    <subcellularLocation>
        <location evidence="1">Cytoplasm</location>
    </subcellularLocation>
</comment>
<dbReference type="PANTHER" id="PTHR44085">
    <property type="entry name" value="SEPIAPTERIN REDUCTASE"/>
    <property type="match status" value="1"/>
</dbReference>
<dbReference type="InterPro" id="IPR002347">
    <property type="entry name" value="SDR_fam"/>
</dbReference>
<reference evidence="6 7" key="1">
    <citation type="submission" date="2017-09" db="EMBL/GenBank/DDBJ databases">
        <title>Large-scale bioinformatics analysis of Bacillus genomes uncovers conserved roles of natural products in bacterial physiology.</title>
        <authorList>
            <consortium name="Agbiome Team Llc"/>
            <person name="Bleich R.M."/>
            <person name="Kirk G.J."/>
            <person name="Santa Maria K.C."/>
            <person name="Allen S.E."/>
            <person name="Farag S."/>
            <person name="Shank E.A."/>
            <person name="Bowers A."/>
        </authorList>
    </citation>
    <scope>NUCLEOTIDE SEQUENCE [LARGE SCALE GENOMIC DNA]</scope>
    <source>
        <strain evidence="6 7">AFS003229</strain>
    </source>
</reference>
<evidence type="ECO:0000256" key="5">
    <source>
        <dbReference type="ARBA" id="ARBA00023002"/>
    </source>
</evidence>
<accession>A0AAX0S3R6</accession>
<dbReference type="Pfam" id="PF00106">
    <property type="entry name" value="adh_short"/>
    <property type="match status" value="1"/>
</dbReference>
<evidence type="ECO:0000313" key="6">
    <source>
        <dbReference type="EMBL" id="PEJ32352.1"/>
    </source>
</evidence>
<keyword evidence="4" id="KW-0521">NADP</keyword>
<evidence type="ECO:0000256" key="2">
    <source>
        <dbReference type="ARBA" id="ARBA00006484"/>
    </source>
</evidence>
<sequence length="250" mass="27891">MVKTFIITGASRGLGAAIAKQCLQKSDHCILLSRTAHPEMVEIADQFGTKLTFISVDLNEIEQLTSLVNKILEEVDEKSEIYFVNNAGVIEPIKPVGNLGQESLETSLRVNFMAPVVLADAFVKRTKHWDRKKVMVNISSGAAKNPYHGWAAYCSTKAGLEMFTRVAGLEQDKVPFPITLISFSPGVMDTGMQETIRSANEQDFSDREKFHGYKEKGTLRSPEFVAEKLLELLEVDELENGKFYDIKSLL</sequence>
<organism evidence="6 7">
    <name type="scientific">Peribacillus butanolivorans</name>
    <dbReference type="NCBI Taxonomy" id="421767"/>
    <lineage>
        <taxon>Bacteria</taxon>
        <taxon>Bacillati</taxon>
        <taxon>Bacillota</taxon>
        <taxon>Bacilli</taxon>
        <taxon>Bacillales</taxon>
        <taxon>Bacillaceae</taxon>
        <taxon>Peribacillus</taxon>
    </lineage>
</organism>
<proteinExistence type="inferred from homology"/>
<dbReference type="AlphaFoldDB" id="A0AAX0S3R6"/>